<evidence type="ECO:0000256" key="3">
    <source>
        <dbReference type="SAM" id="MobiDB-lite"/>
    </source>
</evidence>
<dbReference type="RefSeq" id="WP_254751396.1">
    <property type="nucleotide sequence ID" value="NZ_JANCLV010000010.1"/>
</dbReference>
<dbReference type="PANTHER" id="PTHR12526">
    <property type="entry name" value="GLYCOSYLTRANSFERASE"/>
    <property type="match status" value="1"/>
</dbReference>
<reference evidence="5 6" key="1">
    <citation type="submission" date="2022-06" db="EMBL/GenBank/DDBJ databases">
        <title>Pseudarthrobacter sp. strain RMG13 Genome sequencing and assembly.</title>
        <authorList>
            <person name="Kim I."/>
        </authorList>
    </citation>
    <scope>NUCLEOTIDE SEQUENCE [LARGE SCALE GENOMIC DNA]</scope>
    <source>
        <strain evidence="5 6">RMG13</strain>
    </source>
</reference>
<gene>
    <name evidence="5" type="ORF">NFC73_14865</name>
</gene>
<dbReference type="SUPFAM" id="SSF53756">
    <property type="entry name" value="UDP-Glycosyltransferase/glycogen phosphorylase"/>
    <property type="match status" value="1"/>
</dbReference>
<dbReference type="PANTHER" id="PTHR12526:SF595">
    <property type="entry name" value="BLL5217 PROTEIN"/>
    <property type="match status" value="1"/>
</dbReference>
<dbReference type="Pfam" id="PF13439">
    <property type="entry name" value="Glyco_transf_4"/>
    <property type="match status" value="1"/>
</dbReference>
<keyword evidence="6" id="KW-1185">Reference proteome</keyword>
<feature type="region of interest" description="Disordered" evidence="3">
    <location>
        <begin position="344"/>
        <end position="378"/>
    </location>
</feature>
<feature type="compositionally biased region" description="Basic and acidic residues" evidence="3">
    <location>
        <begin position="361"/>
        <end position="378"/>
    </location>
</feature>
<evidence type="ECO:0000256" key="1">
    <source>
        <dbReference type="ARBA" id="ARBA00022676"/>
    </source>
</evidence>
<name>A0ABT1LS85_9MICC</name>
<sequence>MRIGLVAAPWIPIPPAGYGGIERVVDSLARGFIAAGHQVLLAAASDSTCPAPMVPGMRPSEPAALGFTLSELSHVIRAYEGLGDVDIIHDHTLAGPLLARRRSAAPVVTTIHGPLTPASADLYRAMAADTAIIGISRDQASRVPDVPITRVIHHGMDVSAVPVGSGAGGYVCFVGRMCPDKGVLEAIHIARRAGIPLRIAAKMREPDEIAYFRSVIEPLLGSNEDFMGELGDTDKFQLMGEAMAFLNPIQWSEPFGLVMIESLSTGTPVVGTPIGSAPEILDHGKTGYLGPTDSLHTFVPLTAQLDRSHCRDRALKLFSTERMVGNHLDLYTKLLETSPLPGVPDVSHVGQNQTGRAVIRASDRARSLAGGHEEGAHP</sequence>
<organism evidence="5 6">
    <name type="scientific">Pseudarthrobacter humi</name>
    <dbReference type="NCBI Taxonomy" id="2952523"/>
    <lineage>
        <taxon>Bacteria</taxon>
        <taxon>Bacillati</taxon>
        <taxon>Actinomycetota</taxon>
        <taxon>Actinomycetes</taxon>
        <taxon>Micrococcales</taxon>
        <taxon>Micrococcaceae</taxon>
        <taxon>Pseudarthrobacter</taxon>
    </lineage>
</organism>
<feature type="domain" description="Glycosyltransferase subfamily 4-like N-terminal" evidence="4">
    <location>
        <begin position="18"/>
        <end position="159"/>
    </location>
</feature>
<dbReference type="CDD" id="cd03802">
    <property type="entry name" value="GT4_AviGT4-like"/>
    <property type="match status" value="1"/>
</dbReference>
<dbReference type="Gene3D" id="3.40.50.2000">
    <property type="entry name" value="Glycogen Phosphorylase B"/>
    <property type="match status" value="2"/>
</dbReference>
<dbReference type="InterPro" id="IPR028098">
    <property type="entry name" value="Glyco_trans_4-like_N"/>
</dbReference>
<protein>
    <submittedName>
        <fullName evidence="5">Glycosyltransferase family 4 protein</fullName>
    </submittedName>
</protein>
<keyword evidence="1" id="KW-0328">Glycosyltransferase</keyword>
<keyword evidence="2" id="KW-0808">Transferase</keyword>
<proteinExistence type="predicted"/>
<evidence type="ECO:0000256" key="2">
    <source>
        <dbReference type="ARBA" id="ARBA00022679"/>
    </source>
</evidence>
<evidence type="ECO:0000313" key="5">
    <source>
        <dbReference type="EMBL" id="MCP9000994.1"/>
    </source>
</evidence>
<dbReference type="Pfam" id="PF13692">
    <property type="entry name" value="Glyco_trans_1_4"/>
    <property type="match status" value="1"/>
</dbReference>
<comment type="caution">
    <text evidence="5">The sequence shown here is derived from an EMBL/GenBank/DDBJ whole genome shotgun (WGS) entry which is preliminary data.</text>
</comment>
<evidence type="ECO:0000313" key="6">
    <source>
        <dbReference type="Proteomes" id="UP001524318"/>
    </source>
</evidence>
<accession>A0ABT1LS85</accession>
<dbReference type="EMBL" id="JANCLV010000010">
    <property type="protein sequence ID" value="MCP9000994.1"/>
    <property type="molecule type" value="Genomic_DNA"/>
</dbReference>
<evidence type="ECO:0000259" key="4">
    <source>
        <dbReference type="Pfam" id="PF13439"/>
    </source>
</evidence>
<dbReference type="Proteomes" id="UP001524318">
    <property type="component" value="Unassembled WGS sequence"/>
</dbReference>